<evidence type="ECO:0000313" key="3">
    <source>
        <dbReference type="Proteomes" id="UP000325315"/>
    </source>
</evidence>
<organism evidence="2 3">
    <name type="scientific">Gossypium australe</name>
    <dbReference type="NCBI Taxonomy" id="47621"/>
    <lineage>
        <taxon>Eukaryota</taxon>
        <taxon>Viridiplantae</taxon>
        <taxon>Streptophyta</taxon>
        <taxon>Embryophyta</taxon>
        <taxon>Tracheophyta</taxon>
        <taxon>Spermatophyta</taxon>
        <taxon>Magnoliopsida</taxon>
        <taxon>eudicotyledons</taxon>
        <taxon>Gunneridae</taxon>
        <taxon>Pentapetalae</taxon>
        <taxon>rosids</taxon>
        <taxon>malvids</taxon>
        <taxon>Malvales</taxon>
        <taxon>Malvaceae</taxon>
        <taxon>Malvoideae</taxon>
        <taxon>Gossypium</taxon>
    </lineage>
</organism>
<keyword evidence="2" id="KW-0436">Ligase</keyword>
<dbReference type="OrthoDB" id="766405at2759"/>
<dbReference type="Proteomes" id="UP000325315">
    <property type="component" value="Unassembled WGS sequence"/>
</dbReference>
<dbReference type="PANTHER" id="PTHR34461">
    <property type="entry name" value="EXPRESSED PROTEIN"/>
    <property type="match status" value="1"/>
</dbReference>
<feature type="region of interest" description="Disordered" evidence="1">
    <location>
        <begin position="398"/>
        <end position="418"/>
    </location>
</feature>
<comment type="caution">
    <text evidence="2">The sequence shown here is derived from an EMBL/GenBank/DDBJ whole genome shotgun (WGS) entry which is preliminary data.</text>
</comment>
<gene>
    <name evidence="2" type="ORF">EPI10_007515</name>
</gene>
<dbReference type="PANTHER" id="PTHR34461:SF4">
    <property type="entry name" value="OS01G0101800 PROTEIN"/>
    <property type="match status" value="1"/>
</dbReference>
<dbReference type="AlphaFoldDB" id="A0A5B6WUE5"/>
<name>A0A5B6WUE5_9ROSI</name>
<accession>A0A5B6WUE5</accession>
<reference evidence="3" key="1">
    <citation type="journal article" date="2019" name="Plant Biotechnol. J.">
        <title>Genome sequencing of the Australian wild diploid species Gossypium australe highlights disease resistance and delayed gland morphogenesis.</title>
        <authorList>
            <person name="Cai Y."/>
            <person name="Cai X."/>
            <person name="Wang Q."/>
            <person name="Wang P."/>
            <person name="Zhang Y."/>
            <person name="Cai C."/>
            <person name="Xu Y."/>
            <person name="Wang K."/>
            <person name="Zhou Z."/>
            <person name="Wang C."/>
            <person name="Geng S."/>
            <person name="Li B."/>
            <person name="Dong Q."/>
            <person name="Hou Y."/>
            <person name="Wang H."/>
            <person name="Ai P."/>
            <person name="Liu Z."/>
            <person name="Yi F."/>
            <person name="Sun M."/>
            <person name="An G."/>
            <person name="Cheng J."/>
            <person name="Zhang Y."/>
            <person name="Shi Q."/>
            <person name="Xie Y."/>
            <person name="Shi X."/>
            <person name="Chang Y."/>
            <person name="Huang F."/>
            <person name="Chen Y."/>
            <person name="Hong S."/>
            <person name="Mi L."/>
            <person name="Sun Q."/>
            <person name="Zhang L."/>
            <person name="Zhou B."/>
            <person name="Peng R."/>
            <person name="Zhang X."/>
            <person name="Liu F."/>
        </authorList>
    </citation>
    <scope>NUCLEOTIDE SEQUENCE [LARGE SCALE GENOMIC DNA]</scope>
    <source>
        <strain evidence="3">cv. PA1801</strain>
    </source>
</reference>
<evidence type="ECO:0000256" key="1">
    <source>
        <dbReference type="SAM" id="MobiDB-lite"/>
    </source>
</evidence>
<sequence>MEYSKGISKKRKRPSLHPLMGTITRSKSQIHILRNRSGKCRTQSVGGGNHQGLQSFLKKSKKRSLAEDSSVGYDLSIKDLRLRRVFSPSSTDGVTPNCLDDAENLGKSEVAGDCLDEKKKGCENGDFEEFGQSTPPDAEILGVKQEVERNGSEDMKIHDECKEKGFNEERNGINCSIKTVLRPCSQEKLFKTPGSFSYRRLLPYLMDIKKESSGSPIMGHCQKTEKGFEEKNMLDSNVEEALGDKSAASDCFLEGHNSDSGKELNMVLDESMMTLFNGEIKKFELQCEDPNSNCSSGGVVSSDEMLADDDDDDDDVAKMNVESPCDAQSLEVLDQTLSIVENKCESGDYNEVPPSSNGDLQQSEIEVNDGEAVEQIEDLNGQCIPMTRLDSDMFKSDTDVEKSMNETPSDKSLDTSPKNKLVPYSRLHTKLSKIPGSFSYKRLLPFLIDIANDYSRVPGKDAGTGASNCESSHVEHSDRRLTVAAATAIGLQQEQATLGKNAALDANQRLGETNPELVVEPPAVSSIIGAKPVSYRLPLETEGDAIKSIVKCANHVNQIEADSFGEASITPAIPIVGLKKGILKRNPPGCRGICTCLNCSSFRLHAERSFEFSRNQMLDAEEVALDLIKELSFLRNILEKSAFGAAKDQSTMLINEVKEACKKASKAEEVAKTRLGEMNYDLNIHCRMPCGQRPRVRFASYVEEQVIPIADSSNK</sequence>
<evidence type="ECO:0000313" key="2">
    <source>
        <dbReference type="EMBL" id="KAA3485550.1"/>
    </source>
</evidence>
<protein>
    <submittedName>
        <fullName evidence="2">Arginine--tRNA ligase</fullName>
    </submittedName>
</protein>
<feature type="region of interest" description="Disordered" evidence="1">
    <location>
        <begin position="1"/>
        <end position="27"/>
    </location>
</feature>
<proteinExistence type="predicted"/>
<dbReference type="EMBL" id="SMMG02000002">
    <property type="protein sequence ID" value="KAA3485550.1"/>
    <property type="molecule type" value="Genomic_DNA"/>
</dbReference>
<dbReference type="GO" id="GO:0016874">
    <property type="term" value="F:ligase activity"/>
    <property type="evidence" value="ECO:0007669"/>
    <property type="project" value="UniProtKB-KW"/>
</dbReference>
<keyword evidence="3" id="KW-1185">Reference proteome</keyword>
<feature type="compositionally biased region" description="Basic and acidic residues" evidence="1">
    <location>
        <begin position="398"/>
        <end position="413"/>
    </location>
</feature>